<reference evidence="5" key="1">
    <citation type="submission" date="2020-05" db="EMBL/GenBank/DDBJ databases">
        <title>Mycena genomes resolve the evolution of fungal bioluminescence.</title>
        <authorList>
            <person name="Tsai I.J."/>
        </authorList>
    </citation>
    <scope>NUCLEOTIDE SEQUENCE</scope>
    <source>
        <strain evidence="5">160909Yilan</strain>
    </source>
</reference>
<dbReference type="PROSITE" id="PS50048">
    <property type="entry name" value="ZN2_CY6_FUNGAL_2"/>
    <property type="match status" value="1"/>
</dbReference>
<feature type="compositionally biased region" description="Low complexity" evidence="3">
    <location>
        <begin position="99"/>
        <end position="119"/>
    </location>
</feature>
<feature type="region of interest" description="Disordered" evidence="3">
    <location>
        <begin position="1"/>
        <end position="22"/>
    </location>
</feature>
<keyword evidence="2" id="KW-0539">Nucleus</keyword>
<dbReference type="InterPro" id="IPR036864">
    <property type="entry name" value="Zn2-C6_fun-type_DNA-bd_sf"/>
</dbReference>
<evidence type="ECO:0000259" key="4">
    <source>
        <dbReference type="PROSITE" id="PS50048"/>
    </source>
</evidence>
<dbReference type="AlphaFoldDB" id="A0A8H6ZJ07"/>
<feature type="domain" description="Zn(2)-C6 fungal-type" evidence="4">
    <location>
        <begin position="23"/>
        <end position="56"/>
    </location>
</feature>
<feature type="region of interest" description="Disordered" evidence="3">
    <location>
        <begin position="201"/>
        <end position="226"/>
    </location>
</feature>
<dbReference type="OrthoDB" id="4456959at2759"/>
<organism evidence="5 6">
    <name type="scientific">Mycena sanguinolenta</name>
    <dbReference type="NCBI Taxonomy" id="230812"/>
    <lineage>
        <taxon>Eukaryota</taxon>
        <taxon>Fungi</taxon>
        <taxon>Dikarya</taxon>
        <taxon>Basidiomycota</taxon>
        <taxon>Agaricomycotina</taxon>
        <taxon>Agaricomycetes</taxon>
        <taxon>Agaricomycetidae</taxon>
        <taxon>Agaricales</taxon>
        <taxon>Marasmiineae</taxon>
        <taxon>Mycenaceae</taxon>
        <taxon>Mycena</taxon>
    </lineage>
</organism>
<evidence type="ECO:0000256" key="2">
    <source>
        <dbReference type="ARBA" id="ARBA00023242"/>
    </source>
</evidence>
<feature type="region of interest" description="Disordered" evidence="3">
    <location>
        <begin position="95"/>
        <end position="128"/>
    </location>
</feature>
<sequence length="829" mass="91915">MSSNDEDYAQDSHRGKKRRLQRACDVCRRRKSRCDGSQVPGDKCTTCIDANLECTYIESTAKRPPPKSYVDSLESRLERSEALVRQLRAELAATHFAKSSSASSPSPNSPGADSASGSGTKDPAAASTVLDSSTASLYIMRTALRSLAAPPPPPNADDLEHLELARGMEKLAVGPVPQHFIGKSSGAMLVKAAIDLKADVKREEKASRTPDASPVEAELGEGDREDEGVSWTSRRLQYWQWKPWENTARRTYAFKFPSDALMSHLINMYFTHQNVYLPLLHRPTFERGIAEGLHLRDDGFAATVLIVCAIGSRWSTSPTVICAGLARGWEWFDQVPLVGNHLFGQATLYDLQYYCLAVMFLDGSSAPQACWTLIGVGLRLAQDIGVHRRNARVEVPTVQSELYKRAFWVLVYLDRIISSGMGRTSSTSTPPIECDDEFWEHPTRPFQQPPGEPSKVTFFNTLMRLNHILSFSLKILYSLNKVRVFFSVNDAWEESAVAELDSSLNNWRDQIPGHLRWNPTRKEQVFFDQSVALHCAYYQVQILIHRPFIPMLRKSAPTALPSLAICTSAARACANIVDVQRQRNGNVPAMINLPAVFTSAIVLLLNVWSGRRTGLVPDPSREMANVHKCMEVVRLCEDRWQAAGLFWDILAELASVGQLPLPNGAKFAATSIPPATMSRLMKKPPPALRLARAAYARHSTARSMTLNSARPMPLRTSPPRLSRVKSGGKSGTFGPAPMEPSAFAPAPRPENWFPPQDPFTELYTDPAQASQELGDMMNLIDSDTIAMWTNAPMGLEVDDWGTYFSNFSEITQGQQPNQVDIGMNGMNGF</sequence>
<name>A0A8H6ZJ07_9AGAR</name>
<evidence type="ECO:0000313" key="5">
    <source>
        <dbReference type="EMBL" id="KAF7378214.1"/>
    </source>
</evidence>
<proteinExistence type="predicted"/>
<dbReference type="InterPro" id="IPR001138">
    <property type="entry name" value="Zn2Cys6_DnaBD"/>
</dbReference>
<protein>
    <submittedName>
        <fullName evidence="5">Zn(2)-C6 fungal-type domain-containing protein</fullName>
    </submittedName>
</protein>
<dbReference type="Pfam" id="PF04082">
    <property type="entry name" value="Fungal_trans"/>
    <property type="match status" value="1"/>
</dbReference>
<dbReference type="GO" id="GO:0003677">
    <property type="term" value="F:DNA binding"/>
    <property type="evidence" value="ECO:0007669"/>
    <property type="project" value="InterPro"/>
</dbReference>
<dbReference type="CDD" id="cd12148">
    <property type="entry name" value="fungal_TF_MHR"/>
    <property type="match status" value="1"/>
</dbReference>
<dbReference type="InterPro" id="IPR050987">
    <property type="entry name" value="AtrR-like"/>
</dbReference>
<dbReference type="GO" id="GO:0000981">
    <property type="term" value="F:DNA-binding transcription factor activity, RNA polymerase II-specific"/>
    <property type="evidence" value="ECO:0007669"/>
    <property type="project" value="InterPro"/>
</dbReference>
<dbReference type="EMBL" id="JACAZH010000001">
    <property type="protein sequence ID" value="KAF7378214.1"/>
    <property type="molecule type" value="Genomic_DNA"/>
</dbReference>
<gene>
    <name evidence="5" type="ORF">MSAN_00246100</name>
</gene>
<evidence type="ECO:0000256" key="1">
    <source>
        <dbReference type="ARBA" id="ARBA00022723"/>
    </source>
</evidence>
<comment type="caution">
    <text evidence="5">The sequence shown here is derived from an EMBL/GenBank/DDBJ whole genome shotgun (WGS) entry which is preliminary data.</text>
</comment>
<keyword evidence="1" id="KW-0479">Metal-binding</keyword>
<dbReference type="Proteomes" id="UP000623467">
    <property type="component" value="Unassembled WGS sequence"/>
</dbReference>
<evidence type="ECO:0000313" key="6">
    <source>
        <dbReference type="Proteomes" id="UP000623467"/>
    </source>
</evidence>
<dbReference type="GO" id="GO:0006351">
    <property type="term" value="P:DNA-templated transcription"/>
    <property type="evidence" value="ECO:0007669"/>
    <property type="project" value="InterPro"/>
</dbReference>
<dbReference type="CDD" id="cd00067">
    <property type="entry name" value="GAL4"/>
    <property type="match status" value="1"/>
</dbReference>
<dbReference type="PANTHER" id="PTHR46910">
    <property type="entry name" value="TRANSCRIPTION FACTOR PDR1"/>
    <property type="match status" value="1"/>
</dbReference>
<accession>A0A8H6ZJ07</accession>
<dbReference type="Pfam" id="PF00172">
    <property type="entry name" value="Zn_clus"/>
    <property type="match status" value="1"/>
</dbReference>
<dbReference type="PANTHER" id="PTHR46910:SF38">
    <property type="entry name" value="ZN(2)-C6 FUNGAL-TYPE DOMAIN-CONTAINING PROTEIN"/>
    <property type="match status" value="1"/>
</dbReference>
<dbReference type="Gene3D" id="4.10.240.10">
    <property type="entry name" value="Zn(2)-C6 fungal-type DNA-binding domain"/>
    <property type="match status" value="1"/>
</dbReference>
<keyword evidence="6" id="KW-1185">Reference proteome</keyword>
<dbReference type="SMART" id="SM00066">
    <property type="entry name" value="GAL4"/>
    <property type="match status" value="1"/>
</dbReference>
<dbReference type="GO" id="GO:0008270">
    <property type="term" value="F:zinc ion binding"/>
    <property type="evidence" value="ECO:0007669"/>
    <property type="project" value="InterPro"/>
</dbReference>
<evidence type="ECO:0000256" key="3">
    <source>
        <dbReference type="SAM" id="MobiDB-lite"/>
    </source>
</evidence>
<dbReference type="SUPFAM" id="SSF57701">
    <property type="entry name" value="Zn2/Cys6 DNA-binding domain"/>
    <property type="match status" value="1"/>
</dbReference>
<dbReference type="SMART" id="SM00906">
    <property type="entry name" value="Fungal_trans"/>
    <property type="match status" value="1"/>
</dbReference>
<feature type="region of interest" description="Disordered" evidence="3">
    <location>
        <begin position="709"/>
        <end position="736"/>
    </location>
</feature>
<dbReference type="InterPro" id="IPR007219">
    <property type="entry name" value="XnlR_reg_dom"/>
</dbReference>
<dbReference type="PROSITE" id="PS00463">
    <property type="entry name" value="ZN2_CY6_FUNGAL_1"/>
    <property type="match status" value="1"/>
</dbReference>